<feature type="compositionally biased region" description="Basic and acidic residues" evidence="5">
    <location>
        <begin position="18"/>
        <end position="27"/>
    </location>
</feature>
<reference evidence="7" key="3">
    <citation type="submission" date="2025-09" db="UniProtKB">
        <authorList>
            <consortium name="Ensembl"/>
        </authorList>
    </citation>
    <scope>IDENTIFICATION</scope>
</reference>
<dbReference type="Pfam" id="PF00010">
    <property type="entry name" value="HLH"/>
    <property type="match status" value="1"/>
</dbReference>
<dbReference type="CDD" id="cd11413">
    <property type="entry name" value="bHLH_TS_TAL_LYL"/>
    <property type="match status" value="1"/>
</dbReference>
<reference evidence="7" key="2">
    <citation type="submission" date="2025-08" db="UniProtKB">
        <authorList>
            <consortium name="Ensembl"/>
        </authorList>
    </citation>
    <scope>IDENTIFICATION</scope>
</reference>
<dbReference type="InterPro" id="IPR040238">
    <property type="entry name" value="TAL-like"/>
</dbReference>
<dbReference type="PROSITE" id="PS50888">
    <property type="entry name" value="BHLH"/>
    <property type="match status" value="1"/>
</dbReference>
<dbReference type="FunFam" id="4.10.280.10:FF:000015">
    <property type="entry name" value="T-cell acute lymphocytic leukemia 1"/>
    <property type="match status" value="1"/>
</dbReference>
<dbReference type="PANTHER" id="PTHR13864">
    <property type="entry name" value="T-CELL ACUTE LYMPHOCYTIC LEUKEMIA/STEM CELL LEUKEMIA-RELATED"/>
    <property type="match status" value="1"/>
</dbReference>
<organism evidence="7 8">
    <name type="scientific">Cynoglossus semilaevis</name>
    <name type="common">Tongue sole</name>
    <dbReference type="NCBI Taxonomy" id="244447"/>
    <lineage>
        <taxon>Eukaryota</taxon>
        <taxon>Metazoa</taxon>
        <taxon>Chordata</taxon>
        <taxon>Craniata</taxon>
        <taxon>Vertebrata</taxon>
        <taxon>Euteleostomi</taxon>
        <taxon>Actinopterygii</taxon>
        <taxon>Neopterygii</taxon>
        <taxon>Teleostei</taxon>
        <taxon>Neoteleostei</taxon>
        <taxon>Acanthomorphata</taxon>
        <taxon>Carangaria</taxon>
        <taxon>Pleuronectiformes</taxon>
        <taxon>Pleuronectoidei</taxon>
        <taxon>Cynoglossidae</taxon>
        <taxon>Cynoglossinae</taxon>
        <taxon>Cynoglossus</taxon>
    </lineage>
</organism>
<dbReference type="GO" id="GO:0046983">
    <property type="term" value="F:protein dimerization activity"/>
    <property type="evidence" value="ECO:0007669"/>
    <property type="project" value="InterPro"/>
</dbReference>
<feature type="region of interest" description="Disordered" evidence="5">
    <location>
        <begin position="1"/>
        <end position="49"/>
    </location>
</feature>
<evidence type="ECO:0000256" key="2">
    <source>
        <dbReference type="ARBA" id="ARBA00023125"/>
    </source>
</evidence>
<dbReference type="Proteomes" id="UP000265120">
    <property type="component" value="Chromosome 2"/>
</dbReference>
<evidence type="ECO:0000313" key="8">
    <source>
        <dbReference type="Proteomes" id="UP000265120"/>
    </source>
</evidence>
<keyword evidence="3" id="KW-0804">Transcription</keyword>
<feature type="compositionally biased region" description="Polar residues" evidence="5">
    <location>
        <begin position="1"/>
        <end position="11"/>
    </location>
</feature>
<evidence type="ECO:0000259" key="6">
    <source>
        <dbReference type="PROSITE" id="PS50888"/>
    </source>
</evidence>
<sequence length="112" mass="12603">MKTPSDLSVNSGRPGELSTKKPTEPSRSKLSADLSPAPSLSSGGRLGRRVLTNTRERFRQQNVNGAFAELRNLLPTHPPDRRLSKNDILRRALRYIHFLQRLLELQTETAKS</sequence>
<keyword evidence="2" id="KW-0238">DNA-binding</keyword>
<dbReference type="GO" id="GO:0000978">
    <property type="term" value="F:RNA polymerase II cis-regulatory region sequence-specific DNA binding"/>
    <property type="evidence" value="ECO:0007669"/>
    <property type="project" value="TreeGrafter"/>
</dbReference>
<protein>
    <recommendedName>
        <fullName evidence="4">Stem cell protein</fullName>
    </recommendedName>
</protein>
<name>A0A3P8VCT7_CYNSE</name>
<feature type="domain" description="BHLH" evidence="6">
    <location>
        <begin position="47"/>
        <end position="99"/>
    </location>
</feature>
<dbReference type="InterPro" id="IPR036638">
    <property type="entry name" value="HLH_DNA-bd_sf"/>
</dbReference>
<dbReference type="SUPFAM" id="SSF47459">
    <property type="entry name" value="HLH, helix-loop-helix DNA-binding domain"/>
    <property type="match status" value="1"/>
</dbReference>
<dbReference type="GeneTree" id="ENSGT00940000162404"/>
<evidence type="ECO:0000256" key="4">
    <source>
        <dbReference type="ARBA" id="ARBA00075195"/>
    </source>
</evidence>
<dbReference type="STRING" id="244447.ENSCSEP00000012014"/>
<reference evidence="7 8" key="1">
    <citation type="journal article" date="2014" name="Nat. Genet.">
        <title>Whole-genome sequence of a flatfish provides insights into ZW sex chromosome evolution and adaptation to a benthic lifestyle.</title>
        <authorList>
            <person name="Chen S."/>
            <person name="Zhang G."/>
            <person name="Shao C."/>
            <person name="Huang Q."/>
            <person name="Liu G."/>
            <person name="Zhang P."/>
            <person name="Song W."/>
            <person name="An N."/>
            <person name="Chalopin D."/>
            <person name="Volff J.N."/>
            <person name="Hong Y."/>
            <person name="Li Q."/>
            <person name="Sha Z."/>
            <person name="Zhou H."/>
            <person name="Xie M."/>
            <person name="Yu Q."/>
            <person name="Liu Y."/>
            <person name="Xiang H."/>
            <person name="Wang N."/>
            <person name="Wu K."/>
            <person name="Yang C."/>
            <person name="Zhou Q."/>
            <person name="Liao X."/>
            <person name="Yang L."/>
            <person name="Hu Q."/>
            <person name="Zhang J."/>
            <person name="Meng L."/>
            <person name="Jin L."/>
            <person name="Tian Y."/>
            <person name="Lian J."/>
            <person name="Yang J."/>
            <person name="Miao G."/>
            <person name="Liu S."/>
            <person name="Liang Z."/>
            <person name="Yan F."/>
            <person name="Li Y."/>
            <person name="Sun B."/>
            <person name="Zhang H."/>
            <person name="Zhang J."/>
            <person name="Zhu Y."/>
            <person name="Du M."/>
            <person name="Zhao Y."/>
            <person name="Schartl M."/>
            <person name="Tang Q."/>
            <person name="Wang J."/>
        </authorList>
    </citation>
    <scope>NUCLEOTIDE SEQUENCE</scope>
</reference>
<keyword evidence="1" id="KW-0805">Transcription regulation</keyword>
<keyword evidence="8" id="KW-1185">Reference proteome</keyword>
<evidence type="ECO:0000256" key="5">
    <source>
        <dbReference type="SAM" id="MobiDB-lite"/>
    </source>
</evidence>
<dbReference type="Ensembl" id="ENSCSET00000012157.1">
    <property type="protein sequence ID" value="ENSCSEP00000012014.1"/>
    <property type="gene ID" value="ENSCSEG00000007753.1"/>
</dbReference>
<evidence type="ECO:0000256" key="1">
    <source>
        <dbReference type="ARBA" id="ARBA00023015"/>
    </source>
</evidence>
<dbReference type="SMART" id="SM00353">
    <property type="entry name" value="HLH"/>
    <property type="match status" value="1"/>
</dbReference>
<accession>A0A3P8VCT7</accession>
<dbReference type="InterPro" id="IPR011598">
    <property type="entry name" value="bHLH_dom"/>
</dbReference>
<dbReference type="PANTHER" id="PTHR13864:SF15">
    <property type="entry name" value="T-CELL ACUTE LYMPHOCYTIC LEUKEMIA PROTEIN 1 HOMOLOG-RELATED"/>
    <property type="match status" value="1"/>
</dbReference>
<proteinExistence type="predicted"/>
<evidence type="ECO:0000313" key="7">
    <source>
        <dbReference type="Ensembl" id="ENSCSEP00000012014.1"/>
    </source>
</evidence>
<dbReference type="GO" id="GO:0000981">
    <property type="term" value="F:DNA-binding transcription factor activity, RNA polymerase II-specific"/>
    <property type="evidence" value="ECO:0007669"/>
    <property type="project" value="InterPro"/>
</dbReference>
<dbReference type="AlphaFoldDB" id="A0A3P8VCT7"/>
<dbReference type="InParanoid" id="A0A3P8VCT7"/>
<dbReference type="Gene3D" id="4.10.280.10">
    <property type="entry name" value="Helix-loop-helix DNA-binding domain"/>
    <property type="match status" value="1"/>
</dbReference>
<evidence type="ECO:0000256" key="3">
    <source>
        <dbReference type="ARBA" id="ARBA00023163"/>
    </source>
</evidence>
<feature type="compositionally biased region" description="Low complexity" evidence="5">
    <location>
        <begin position="31"/>
        <end position="43"/>
    </location>
</feature>